<proteinExistence type="predicted"/>
<evidence type="ECO:0000313" key="2">
    <source>
        <dbReference type="EMBL" id="TNN53948.1"/>
    </source>
</evidence>
<gene>
    <name evidence="2" type="ORF">EYF80_035846</name>
</gene>
<feature type="region of interest" description="Disordered" evidence="1">
    <location>
        <begin position="1"/>
        <end position="26"/>
    </location>
</feature>
<dbReference type="AlphaFoldDB" id="A0A4Z2GK56"/>
<protein>
    <submittedName>
        <fullName evidence="2">Uncharacterized protein</fullName>
    </submittedName>
</protein>
<name>A0A4Z2GK56_9TELE</name>
<keyword evidence="3" id="KW-1185">Reference proteome</keyword>
<feature type="compositionally biased region" description="Basic and acidic residues" evidence="1">
    <location>
        <begin position="84"/>
        <end position="95"/>
    </location>
</feature>
<accession>A0A4Z2GK56</accession>
<comment type="caution">
    <text evidence="2">The sequence shown here is derived from an EMBL/GenBank/DDBJ whole genome shotgun (WGS) entry which is preliminary data.</text>
</comment>
<sequence length="95" mass="10342">MDSEALNPAVSAMEPEGEAGPRRKTSERRLVWRRMRLLLGCLTASADLLVDELPVDEVDLMKRGQCLTNRLFGDAAGKPGALGGRERTSSEDNSV</sequence>
<reference evidence="2 3" key="1">
    <citation type="submission" date="2019-03" db="EMBL/GenBank/DDBJ databases">
        <title>First draft genome of Liparis tanakae, snailfish: a comprehensive survey of snailfish specific genes.</title>
        <authorList>
            <person name="Kim W."/>
            <person name="Song I."/>
            <person name="Jeong J.-H."/>
            <person name="Kim D."/>
            <person name="Kim S."/>
            <person name="Ryu S."/>
            <person name="Song J.Y."/>
            <person name="Lee S.K."/>
        </authorList>
    </citation>
    <scope>NUCLEOTIDE SEQUENCE [LARGE SCALE GENOMIC DNA]</scope>
    <source>
        <tissue evidence="2">Muscle</tissue>
    </source>
</reference>
<evidence type="ECO:0000256" key="1">
    <source>
        <dbReference type="SAM" id="MobiDB-lite"/>
    </source>
</evidence>
<feature type="region of interest" description="Disordered" evidence="1">
    <location>
        <begin position="74"/>
        <end position="95"/>
    </location>
</feature>
<organism evidence="2 3">
    <name type="scientific">Liparis tanakae</name>
    <name type="common">Tanaka's snailfish</name>
    <dbReference type="NCBI Taxonomy" id="230148"/>
    <lineage>
        <taxon>Eukaryota</taxon>
        <taxon>Metazoa</taxon>
        <taxon>Chordata</taxon>
        <taxon>Craniata</taxon>
        <taxon>Vertebrata</taxon>
        <taxon>Euteleostomi</taxon>
        <taxon>Actinopterygii</taxon>
        <taxon>Neopterygii</taxon>
        <taxon>Teleostei</taxon>
        <taxon>Neoteleostei</taxon>
        <taxon>Acanthomorphata</taxon>
        <taxon>Eupercaria</taxon>
        <taxon>Perciformes</taxon>
        <taxon>Cottioidei</taxon>
        <taxon>Cottales</taxon>
        <taxon>Liparidae</taxon>
        <taxon>Liparis</taxon>
    </lineage>
</organism>
<evidence type="ECO:0000313" key="3">
    <source>
        <dbReference type="Proteomes" id="UP000314294"/>
    </source>
</evidence>
<dbReference type="EMBL" id="SRLO01000501">
    <property type="protein sequence ID" value="TNN53948.1"/>
    <property type="molecule type" value="Genomic_DNA"/>
</dbReference>
<dbReference type="Proteomes" id="UP000314294">
    <property type="component" value="Unassembled WGS sequence"/>
</dbReference>